<protein>
    <submittedName>
        <fullName evidence="3">Uncharacterized protein</fullName>
    </submittedName>
</protein>
<dbReference type="AlphaFoldDB" id="A0A848FCR7"/>
<reference evidence="3 4" key="1">
    <citation type="submission" date="2020-04" db="EMBL/GenBank/DDBJ databases">
        <title>Azohydromonas sp. isolated from soil.</title>
        <authorList>
            <person name="Dahal R.H."/>
        </authorList>
    </citation>
    <scope>NUCLEOTIDE SEQUENCE [LARGE SCALE GENOMIC DNA]</scope>
    <source>
        <strain evidence="3 4">G-1-1-14</strain>
    </source>
</reference>
<keyword evidence="4" id="KW-1185">Reference proteome</keyword>
<evidence type="ECO:0000256" key="2">
    <source>
        <dbReference type="SAM" id="SignalP"/>
    </source>
</evidence>
<evidence type="ECO:0000313" key="4">
    <source>
        <dbReference type="Proteomes" id="UP000574067"/>
    </source>
</evidence>
<feature type="chain" id="PRO_5032566021" evidence="2">
    <location>
        <begin position="17"/>
        <end position="188"/>
    </location>
</feature>
<accession>A0A848FCR7</accession>
<sequence length="188" mass="19139">MKLRLFLGMLTLSLLAACGGGGSDSPVVAGASTGGTPASSASSPAVSASAPSATASSPVAGAPVPSLYDRLVDAAEAKRKEVEALAVDGPCETDNQCGTLILEPTYIGPMSKAQEIDYSLVSSTALAASVAADQYNDLARQAVAVQPPDNSMCACTTWGLPTALRCISRKCVRLYGWDAMNLPSPTLE</sequence>
<evidence type="ECO:0000256" key="1">
    <source>
        <dbReference type="SAM" id="MobiDB-lite"/>
    </source>
</evidence>
<feature type="region of interest" description="Disordered" evidence="1">
    <location>
        <begin position="31"/>
        <end position="59"/>
    </location>
</feature>
<keyword evidence="2" id="KW-0732">Signal</keyword>
<dbReference type="Proteomes" id="UP000574067">
    <property type="component" value="Unassembled WGS sequence"/>
</dbReference>
<name>A0A848FCR7_9BURK</name>
<organism evidence="3 4">
    <name type="scientific">Azohydromonas caseinilytica</name>
    <dbReference type="NCBI Taxonomy" id="2728836"/>
    <lineage>
        <taxon>Bacteria</taxon>
        <taxon>Pseudomonadati</taxon>
        <taxon>Pseudomonadota</taxon>
        <taxon>Betaproteobacteria</taxon>
        <taxon>Burkholderiales</taxon>
        <taxon>Sphaerotilaceae</taxon>
        <taxon>Azohydromonas</taxon>
    </lineage>
</organism>
<dbReference type="RefSeq" id="WP_169160970.1">
    <property type="nucleotide sequence ID" value="NZ_JABBFW010000008.1"/>
</dbReference>
<proteinExistence type="predicted"/>
<evidence type="ECO:0000313" key="3">
    <source>
        <dbReference type="EMBL" id="NML16073.1"/>
    </source>
</evidence>
<comment type="caution">
    <text evidence="3">The sequence shown here is derived from an EMBL/GenBank/DDBJ whole genome shotgun (WGS) entry which is preliminary data.</text>
</comment>
<feature type="signal peptide" evidence="2">
    <location>
        <begin position="1"/>
        <end position="16"/>
    </location>
</feature>
<dbReference type="PROSITE" id="PS51257">
    <property type="entry name" value="PROKAR_LIPOPROTEIN"/>
    <property type="match status" value="1"/>
</dbReference>
<dbReference type="EMBL" id="JABBFW010000008">
    <property type="protein sequence ID" value="NML16073.1"/>
    <property type="molecule type" value="Genomic_DNA"/>
</dbReference>
<gene>
    <name evidence="3" type="ORF">HHL10_13915</name>
</gene>